<dbReference type="SUPFAM" id="SSF51695">
    <property type="entry name" value="PLC-like phosphodiesterases"/>
    <property type="match status" value="1"/>
</dbReference>
<sequence length="635" mass="72013">MVSCVPVFLHKSRRRNAHPPEMVKDLFQTLAGGRERIGATELARFLSGTQGESHADQEYAVRLISKFHSVWDSRQRCQRYHHGDLHIHDSNTNDEARDNAHLSGLSTTLDVMEFLDFLLLSDLNNAFQVSDKPTQDMSWPLSHYFIYCSHNSYLTGNQLTSKCSTAPIVKALRDGYRVIELDCWERKGEIMVLHGNTLTKAVPFEECIKAIKENAFVASRYPVILTIENHLPEHLQKKATQLMKEVFGEALFLPPPEDRPPRQFSSPEELKNRILISDTPPKDTLPEQAAADPETVVEVVPELISSPPYEDDSPPLSPTGIRYRVKKKITKHVEEAANAWRRVDHNHPSDKDVQPTAELDQLIYISCVKPSEMEDAPVKGQLCPGERSIMANVSEPQIRKFINKNADSLIEYCKNNLGRMYPFGLRFDSSNADPFLAWSHGFQLAALNSQGGDRPCWLARAMFDGNGRCGYVKKPDVLLPGSGLTLEQISAMAAKVQLKVTVLMGTDWHKMLDFFKKPDLYVKLAIDGIPADVGKKRTTTIFRSFEPTWEDQTFEFFIRVPEMAILRIEVWDHDKVQRDDFVGQACFFIPELKVGIRSIPLNSREGEPIKAKLLCFIEKHDIPFASPVNYKPQST</sequence>
<dbReference type="InterPro" id="IPR001192">
    <property type="entry name" value="PI-PLC_fam"/>
</dbReference>
<evidence type="ECO:0000256" key="9">
    <source>
        <dbReference type="SAM" id="MobiDB-lite"/>
    </source>
</evidence>
<evidence type="ECO:0000313" key="13">
    <source>
        <dbReference type="Proteomes" id="UP000825935"/>
    </source>
</evidence>
<dbReference type="GO" id="GO:0051209">
    <property type="term" value="P:release of sequestered calcium ion into cytosol"/>
    <property type="evidence" value="ECO:0007669"/>
    <property type="project" value="TreeGrafter"/>
</dbReference>
<dbReference type="EMBL" id="CM035421">
    <property type="protein sequence ID" value="KAH7387411.1"/>
    <property type="molecule type" value="Genomic_DNA"/>
</dbReference>
<dbReference type="Pfam" id="PF09279">
    <property type="entry name" value="EF-hand_like"/>
    <property type="match status" value="1"/>
</dbReference>
<dbReference type="Pfam" id="PF00388">
    <property type="entry name" value="PI-PLC-X"/>
    <property type="match status" value="1"/>
</dbReference>
<comment type="catalytic activity">
    <reaction evidence="1 8">
        <text>a 1,2-diacyl-sn-glycero-3-phospho-(1D-myo-inositol-4,5-bisphosphate) + H2O = 1D-myo-inositol 1,4,5-trisphosphate + a 1,2-diacyl-sn-glycerol + H(+)</text>
        <dbReference type="Rhea" id="RHEA:33179"/>
        <dbReference type="ChEBI" id="CHEBI:15377"/>
        <dbReference type="ChEBI" id="CHEBI:15378"/>
        <dbReference type="ChEBI" id="CHEBI:17815"/>
        <dbReference type="ChEBI" id="CHEBI:58456"/>
        <dbReference type="ChEBI" id="CHEBI:203600"/>
        <dbReference type="EC" id="3.1.4.11"/>
    </reaction>
</comment>
<evidence type="ECO:0000256" key="8">
    <source>
        <dbReference type="RuleBase" id="RU361133"/>
    </source>
</evidence>
<dbReference type="PROSITE" id="PS50004">
    <property type="entry name" value="C2"/>
    <property type="match status" value="1"/>
</dbReference>
<keyword evidence="6 8" id="KW-0443">Lipid metabolism</keyword>
<keyword evidence="7" id="KW-0807">Transducer</keyword>
<dbReference type="InterPro" id="IPR000909">
    <property type="entry name" value="PLipase_C_PInositol-sp_X_dom"/>
</dbReference>
<evidence type="ECO:0000256" key="2">
    <source>
        <dbReference type="ARBA" id="ARBA00004202"/>
    </source>
</evidence>
<keyword evidence="4 8" id="KW-0378">Hydrolase</keyword>
<evidence type="ECO:0000256" key="3">
    <source>
        <dbReference type="ARBA" id="ARBA00012368"/>
    </source>
</evidence>
<dbReference type="GO" id="GO:0048015">
    <property type="term" value="P:phosphatidylinositol-mediated signaling"/>
    <property type="evidence" value="ECO:0007669"/>
    <property type="project" value="TreeGrafter"/>
</dbReference>
<evidence type="ECO:0000256" key="1">
    <source>
        <dbReference type="ARBA" id="ARBA00001195"/>
    </source>
</evidence>
<dbReference type="Pfam" id="PF00387">
    <property type="entry name" value="PI-PLC-Y"/>
    <property type="match status" value="1"/>
</dbReference>
<evidence type="ECO:0000256" key="5">
    <source>
        <dbReference type="ARBA" id="ARBA00022963"/>
    </source>
</evidence>
<dbReference type="PANTHER" id="PTHR10336:SF36">
    <property type="entry name" value="1-PHOSPHATIDYLINOSITOL 4,5-BISPHOSPHATE PHOSPHODIESTERASE BETA-4"/>
    <property type="match status" value="1"/>
</dbReference>
<dbReference type="InterPro" id="IPR035892">
    <property type="entry name" value="C2_domain_sf"/>
</dbReference>
<reference evidence="12" key="1">
    <citation type="submission" date="2021-08" db="EMBL/GenBank/DDBJ databases">
        <title>WGS assembly of Ceratopteris richardii.</title>
        <authorList>
            <person name="Marchant D.B."/>
            <person name="Chen G."/>
            <person name="Jenkins J."/>
            <person name="Shu S."/>
            <person name="Leebens-Mack J."/>
            <person name="Grimwood J."/>
            <person name="Schmutz J."/>
            <person name="Soltis P."/>
            <person name="Soltis D."/>
            <person name="Chen Z.-H."/>
        </authorList>
    </citation>
    <scope>NUCLEOTIDE SEQUENCE</scope>
    <source>
        <strain evidence="12">Whitten #5841</strain>
        <tissue evidence="12">Leaf</tissue>
    </source>
</reference>
<dbReference type="InterPro" id="IPR017946">
    <property type="entry name" value="PLC-like_Pdiesterase_TIM-brl"/>
</dbReference>
<dbReference type="OMA" id="ITIENHM"/>
<evidence type="ECO:0000256" key="6">
    <source>
        <dbReference type="ARBA" id="ARBA00023098"/>
    </source>
</evidence>
<dbReference type="PRINTS" id="PR00390">
    <property type="entry name" value="PHPHLIPASEC"/>
</dbReference>
<feature type="domain" description="C2" evidence="10">
    <location>
        <begin position="478"/>
        <end position="603"/>
    </location>
</feature>
<dbReference type="GO" id="GO:0016042">
    <property type="term" value="P:lipid catabolic process"/>
    <property type="evidence" value="ECO:0007669"/>
    <property type="project" value="UniProtKB-KW"/>
</dbReference>
<accession>A0A8T2SX80</accession>
<dbReference type="InterPro" id="IPR001711">
    <property type="entry name" value="PLipase_C_Pinositol-sp_Y"/>
</dbReference>
<dbReference type="InterPro" id="IPR000008">
    <property type="entry name" value="C2_dom"/>
</dbReference>
<feature type="domain" description="PI-PLC Y-box" evidence="11">
    <location>
        <begin position="390"/>
        <end position="478"/>
    </location>
</feature>
<protein>
    <recommendedName>
        <fullName evidence="3 8">Phosphoinositide phospholipase C</fullName>
        <ecNumber evidence="3 8">3.1.4.11</ecNumber>
    </recommendedName>
</protein>
<dbReference type="Gene3D" id="1.10.238.10">
    <property type="entry name" value="EF-hand"/>
    <property type="match status" value="1"/>
</dbReference>
<dbReference type="InterPro" id="IPR015359">
    <property type="entry name" value="PLC_EF-hand-like"/>
</dbReference>
<evidence type="ECO:0000256" key="4">
    <source>
        <dbReference type="ARBA" id="ARBA00022801"/>
    </source>
</evidence>
<dbReference type="GO" id="GO:0005886">
    <property type="term" value="C:plasma membrane"/>
    <property type="evidence" value="ECO:0007669"/>
    <property type="project" value="UniProtKB-SubCell"/>
</dbReference>
<dbReference type="Pfam" id="PF00168">
    <property type="entry name" value="C2"/>
    <property type="match status" value="1"/>
</dbReference>
<dbReference type="SMART" id="SM00149">
    <property type="entry name" value="PLCYc"/>
    <property type="match status" value="1"/>
</dbReference>
<dbReference type="EC" id="3.1.4.11" evidence="3 8"/>
<evidence type="ECO:0000256" key="7">
    <source>
        <dbReference type="ARBA" id="ARBA00023224"/>
    </source>
</evidence>
<evidence type="ECO:0000313" key="12">
    <source>
        <dbReference type="EMBL" id="KAH7387411.1"/>
    </source>
</evidence>
<organism evidence="12 13">
    <name type="scientific">Ceratopteris richardii</name>
    <name type="common">Triangle waterfern</name>
    <dbReference type="NCBI Taxonomy" id="49495"/>
    <lineage>
        <taxon>Eukaryota</taxon>
        <taxon>Viridiplantae</taxon>
        <taxon>Streptophyta</taxon>
        <taxon>Embryophyta</taxon>
        <taxon>Tracheophyta</taxon>
        <taxon>Polypodiopsida</taxon>
        <taxon>Polypodiidae</taxon>
        <taxon>Polypodiales</taxon>
        <taxon>Pteridineae</taxon>
        <taxon>Pteridaceae</taxon>
        <taxon>Parkerioideae</taxon>
        <taxon>Ceratopteris</taxon>
    </lineage>
</organism>
<evidence type="ECO:0000259" key="11">
    <source>
        <dbReference type="PROSITE" id="PS50008"/>
    </source>
</evidence>
<dbReference type="Gene3D" id="2.60.40.150">
    <property type="entry name" value="C2 domain"/>
    <property type="match status" value="1"/>
</dbReference>
<feature type="region of interest" description="Disordered" evidence="9">
    <location>
        <begin position="253"/>
        <end position="294"/>
    </location>
</feature>
<dbReference type="CDD" id="cd00275">
    <property type="entry name" value="C2_PLC_like"/>
    <property type="match status" value="1"/>
</dbReference>
<proteinExistence type="predicted"/>
<evidence type="ECO:0000259" key="10">
    <source>
        <dbReference type="PROSITE" id="PS50004"/>
    </source>
</evidence>
<dbReference type="AlphaFoldDB" id="A0A8T2SX80"/>
<gene>
    <name evidence="12" type="ORF">KP509_16G021800</name>
</gene>
<name>A0A8T2SX80_CERRI</name>
<dbReference type="EMBL" id="CM035421">
    <property type="protein sequence ID" value="KAH7387409.1"/>
    <property type="molecule type" value="Genomic_DNA"/>
</dbReference>
<dbReference type="PANTHER" id="PTHR10336">
    <property type="entry name" value="PHOSPHOINOSITIDE-SPECIFIC PHOSPHOLIPASE C FAMILY PROTEIN"/>
    <property type="match status" value="1"/>
</dbReference>
<keyword evidence="13" id="KW-1185">Reference proteome</keyword>
<dbReference type="GO" id="GO:0004435">
    <property type="term" value="F:phosphatidylinositol-4,5-bisphosphate phospholipase C activity"/>
    <property type="evidence" value="ECO:0007669"/>
    <property type="project" value="UniProtKB-EC"/>
</dbReference>
<dbReference type="SMART" id="SM00239">
    <property type="entry name" value="C2"/>
    <property type="match status" value="1"/>
</dbReference>
<dbReference type="SUPFAM" id="SSF49562">
    <property type="entry name" value="C2 domain (Calcium/lipid-binding domain, CaLB)"/>
    <property type="match status" value="1"/>
</dbReference>
<comment type="caution">
    <text evidence="12">The sequence shown here is derived from an EMBL/GenBank/DDBJ whole genome shotgun (WGS) entry which is preliminary data.</text>
</comment>
<dbReference type="Proteomes" id="UP000825935">
    <property type="component" value="Chromosome 16"/>
</dbReference>
<dbReference type="EMBL" id="CM035421">
    <property type="protein sequence ID" value="KAH7387410.1"/>
    <property type="molecule type" value="Genomic_DNA"/>
</dbReference>
<dbReference type="SMART" id="SM00148">
    <property type="entry name" value="PLCXc"/>
    <property type="match status" value="1"/>
</dbReference>
<keyword evidence="5 8" id="KW-0442">Lipid degradation</keyword>
<dbReference type="PROSITE" id="PS50007">
    <property type="entry name" value="PIPLC_X_DOMAIN"/>
    <property type="match status" value="1"/>
</dbReference>
<dbReference type="PROSITE" id="PS50008">
    <property type="entry name" value="PIPLC_Y_DOMAIN"/>
    <property type="match status" value="1"/>
</dbReference>
<dbReference type="OrthoDB" id="269822at2759"/>
<dbReference type="Gene3D" id="3.20.20.190">
    <property type="entry name" value="Phosphatidylinositol (PI) phosphodiesterase"/>
    <property type="match status" value="1"/>
</dbReference>
<comment type="subcellular location">
    <subcellularLocation>
        <location evidence="2">Cell membrane</location>
        <topology evidence="2">Peripheral membrane protein</topology>
    </subcellularLocation>
</comment>